<dbReference type="PANTHER" id="PTHR11127:SF2">
    <property type="entry name" value="LARGE RIBOSOMAL SUBUNIT PROTEIN EL14"/>
    <property type="match status" value="1"/>
</dbReference>
<dbReference type="GO" id="GO:0003723">
    <property type="term" value="F:RNA binding"/>
    <property type="evidence" value="ECO:0007669"/>
    <property type="project" value="InterPro"/>
</dbReference>
<keyword evidence="3" id="KW-0687">Ribonucleoprotein</keyword>
<dbReference type="Pfam" id="PF01929">
    <property type="entry name" value="Ribosomal_L14e"/>
    <property type="match status" value="1"/>
</dbReference>
<dbReference type="CDD" id="cd23702">
    <property type="entry name" value="eL14"/>
    <property type="match status" value="1"/>
</dbReference>
<dbReference type="Gene3D" id="6.10.250.2270">
    <property type="match status" value="1"/>
</dbReference>
<gene>
    <name evidence="5" type="ORF">K437DRAFT_257591</name>
</gene>
<keyword evidence="6" id="KW-1185">Reference proteome</keyword>
<proteinExistence type="inferred from homology"/>
<dbReference type="STRING" id="1037660.A0A066VN84"/>
<comment type="caution">
    <text evidence="5">The sequence shown here is derived from an EMBL/GenBank/DDBJ whole genome shotgun (WGS) entry which is preliminary data.</text>
</comment>
<dbReference type="GO" id="GO:0003735">
    <property type="term" value="F:structural constituent of ribosome"/>
    <property type="evidence" value="ECO:0007669"/>
    <property type="project" value="InterPro"/>
</dbReference>
<evidence type="ECO:0000259" key="4">
    <source>
        <dbReference type="Pfam" id="PF01929"/>
    </source>
</evidence>
<name>A0A066VN84_TILAU</name>
<comment type="similarity">
    <text evidence="1">Belongs to the eukaryotic ribosomal protein eL14 family.</text>
</comment>
<dbReference type="FunCoup" id="A0A066VN84">
    <property type="interactions" value="434"/>
</dbReference>
<dbReference type="GO" id="GO:0022625">
    <property type="term" value="C:cytosolic large ribosomal subunit"/>
    <property type="evidence" value="ECO:0007669"/>
    <property type="project" value="TreeGrafter"/>
</dbReference>
<dbReference type="OMA" id="ANWRFVE"/>
<evidence type="ECO:0000256" key="1">
    <source>
        <dbReference type="ARBA" id="ARBA00006592"/>
    </source>
</evidence>
<dbReference type="OrthoDB" id="1875589at2759"/>
<dbReference type="InterPro" id="IPR008991">
    <property type="entry name" value="Translation_prot_SH3-like_sf"/>
</dbReference>
<dbReference type="RefSeq" id="XP_013242311.1">
    <property type="nucleotide sequence ID" value="XM_013386857.1"/>
</dbReference>
<evidence type="ECO:0000313" key="6">
    <source>
        <dbReference type="Proteomes" id="UP000027361"/>
    </source>
</evidence>
<dbReference type="InterPro" id="IPR002784">
    <property type="entry name" value="Ribosomal_eL14_dom"/>
</dbReference>
<dbReference type="EMBL" id="JMSN01000063">
    <property type="protein sequence ID" value="KDN43212.1"/>
    <property type="molecule type" value="Genomic_DNA"/>
</dbReference>
<dbReference type="PANTHER" id="PTHR11127">
    <property type="entry name" value="60S RIBOSOMAL PROTEIN L14"/>
    <property type="match status" value="1"/>
</dbReference>
<organism evidence="5 6">
    <name type="scientific">Tilletiaria anomala (strain ATCC 24038 / CBS 436.72 / UBC 951)</name>
    <dbReference type="NCBI Taxonomy" id="1037660"/>
    <lineage>
        <taxon>Eukaryota</taxon>
        <taxon>Fungi</taxon>
        <taxon>Dikarya</taxon>
        <taxon>Basidiomycota</taxon>
        <taxon>Ustilaginomycotina</taxon>
        <taxon>Exobasidiomycetes</taxon>
        <taxon>Georgefischeriales</taxon>
        <taxon>Tilletiariaceae</taxon>
        <taxon>Tilletiaria</taxon>
    </lineage>
</organism>
<dbReference type="Gene3D" id="2.30.30.30">
    <property type="match status" value="1"/>
</dbReference>
<evidence type="ECO:0000256" key="2">
    <source>
        <dbReference type="ARBA" id="ARBA00022980"/>
    </source>
</evidence>
<dbReference type="GeneID" id="25264730"/>
<dbReference type="InterPro" id="IPR014722">
    <property type="entry name" value="Rib_uL2_dom2"/>
</dbReference>
<dbReference type="InterPro" id="IPR039660">
    <property type="entry name" value="Ribosomal_eL14"/>
</dbReference>
<dbReference type="InParanoid" id="A0A066VN84"/>
<dbReference type="HOGENOM" id="CLU_082438_3_1_1"/>
<sequence>MSKAPSTFKRFVEVGRVVLVSKKDSEDDGKLAVITEIIDANRAIIDGPVTGVARQPLAYKYMILTPLVVKELPRAAGTPTVKKYFEKADIAAKWAQSSWAKKRQASKARKEANDFQRFEIMLLKKQRRRMLGAAAKKVSV</sequence>
<dbReference type="GO" id="GO:0006412">
    <property type="term" value="P:translation"/>
    <property type="evidence" value="ECO:0007669"/>
    <property type="project" value="InterPro"/>
</dbReference>
<dbReference type="SUPFAM" id="SSF50104">
    <property type="entry name" value="Translation proteins SH3-like domain"/>
    <property type="match status" value="1"/>
</dbReference>
<feature type="domain" description="Large ribosomal subunit protein eL14" evidence="4">
    <location>
        <begin position="54"/>
        <end position="128"/>
    </location>
</feature>
<dbReference type="Proteomes" id="UP000027361">
    <property type="component" value="Unassembled WGS sequence"/>
</dbReference>
<reference evidence="5 6" key="1">
    <citation type="submission" date="2014-05" db="EMBL/GenBank/DDBJ databases">
        <title>Draft genome sequence of a rare smut relative, Tilletiaria anomala UBC 951.</title>
        <authorList>
            <consortium name="DOE Joint Genome Institute"/>
            <person name="Toome M."/>
            <person name="Kuo A."/>
            <person name="Henrissat B."/>
            <person name="Lipzen A."/>
            <person name="Tritt A."/>
            <person name="Yoshinaga Y."/>
            <person name="Zane M."/>
            <person name="Barry K."/>
            <person name="Grigoriev I.V."/>
            <person name="Spatafora J.W."/>
            <person name="Aimea M.C."/>
        </authorList>
    </citation>
    <scope>NUCLEOTIDE SEQUENCE [LARGE SCALE GENOMIC DNA]</scope>
    <source>
        <strain evidence="5 6">UBC 951</strain>
    </source>
</reference>
<dbReference type="GO" id="GO:0042273">
    <property type="term" value="P:ribosomal large subunit biogenesis"/>
    <property type="evidence" value="ECO:0007669"/>
    <property type="project" value="TreeGrafter"/>
</dbReference>
<protein>
    <submittedName>
        <fullName evidence="5">60S ribosomal protein L14</fullName>
    </submittedName>
</protein>
<keyword evidence="2 5" id="KW-0689">Ribosomal protein</keyword>
<evidence type="ECO:0000256" key="3">
    <source>
        <dbReference type="ARBA" id="ARBA00023274"/>
    </source>
</evidence>
<evidence type="ECO:0000313" key="5">
    <source>
        <dbReference type="EMBL" id="KDN43212.1"/>
    </source>
</evidence>
<accession>A0A066VN84</accession>
<dbReference type="AlphaFoldDB" id="A0A066VN84"/>